<dbReference type="InterPro" id="IPR000504">
    <property type="entry name" value="RRM_dom"/>
</dbReference>
<dbReference type="GO" id="GO:0003723">
    <property type="term" value="F:RNA binding"/>
    <property type="evidence" value="ECO:0007669"/>
    <property type="project" value="InterPro"/>
</dbReference>
<reference evidence="3" key="1">
    <citation type="submission" date="2013-05" db="EMBL/GenBank/DDBJ databases">
        <title>Building the sugarcane genome for biotechnology and identifying evolutionary trends.</title>
        <authorList>
            <person name="De Setta N."/>
            <person name="Monteiro-Vitorello C.B."/>
            <person name="Metcalfe C.J."/>
            <person name="Cruz G.M.Q."/>
            <person name="Del Bem L.E."/>
            <person name="Vicentini R."/>
            <person name="Nogueira F.T.S."/>
            <person name="Campos R.A."/>
            <person name="Nunes S.L."/>
            <person name="Turrini P.C.G."/>
            <person name="Vieira A.P."/>
            <person name="Cruz E.A.O."/>
            <person name="Correa T.C.S."/>
            <person name="Hotta C.T."/>
            <person name="de Mello-Varani A."/>
            <person name="Vautrin S."/>
            <person name="Trindade A.S."/>
            <person name="Vilela M.M."/>
            <person name="Horta C.L."/>
            <person name="Sato P.M."/>
            <person name="de Andrade R.F."/>
            <person name="Nishiyama M.Y."/>
            <person name="Cardoso-Silva C.B."/>
            <person name="Scortecci K.C."/>
            <person name="Garcia A.A.F."/>
            <person name="Carneiro M.S."/>
            <person name="Kim C."/>
            <person name="Paterson A.H."/>
            <person name="Berges H."/>
            <person name="D'Hont A."/>
            <person name="de-Souza A.P."/>
            <person name="Souza G.M."/>
            <person name="Vincentz M."/>
            <person name="Kitajima J.P."/>
            <person name="Van Sluys M.-A."/>
        </authorList>
    </citation>
    <scope>NUCLEOTIDE SEQUENCE</scope>
</reference>
<sequence length="128" mass="13803">MAATGKGESGEREGKEGKPRAVCVAPRTQPLVFSWEAYGIRGTYVLISAYLIYYFSRALQKEGGEEKSVKLFVGQVPKHMTEADLLAMFREVAAVDEVTVIKDKVTKVSRGADLPGHGSGLATLLSLA</sequence>
<gene>
    <name evidence="3" type="ORF">SHCRBa_218_D02_F_200</name>
</gene>
<protein>
    <submittedName>
        <fullName evidence="3">Putative nucleotide biding protein</fullName>
    </submittedName>
</protein>
<feature type="compositionally biased region" description="Basic and acidic residues" evidence="1">
    <location>
        <begin position="8"/>
        <end position="19"/>
    </location>
</feature>
<evidence type="ECO:0000256" key="1">
    <source>
        <dbReference type="SAM" id="MobiDB-lite"/>
    </source>
</evidence>
<dbReference type="Pfam" id="PF00076">
    <property type="entry name" value="RRM_1"/>
    <property type="match status" value="1"/>
</dbReference>
<proteinExistence type="predicted"/>
<dbReference type="SUPFAM" id="SSF54928">
    <property type="entry name" value="RNA-binding domain, RBD"/>
    <property type="match status" value="1"/>
</dbReference>
<dbReference type="InterPro" id="IPR035979">
    <property type="entry name" value="RBD_domain_sf"/>
</dbReference>
<dbReference type="Gene3D" id="3.30.70.330">
    <property type="match status" value="1"/>
</dbReference>
<accession>A0A059Q2N6</accession>
<dbReference type="EMBL" id="KF184965">
    <property type="protein sequence ID" value="AGT16151.1"/>
    <property type="molecule type" value="Genomic_DNA"/>
</dbReference>
<organism evidence="3">
    <name type="scientific">Saccharum hybrid cultivar R570</name>
    <dbReference type="NCBI Taxonomy" id="131158"/>
    <lineage>
        <taxon>Eukaryota</taxon>
        <taxon>Viridiplantae</taxon>
        <taxon>Streptophyta</taxon>
        <taxon>Embryophyta</taxon>
        <taxon>Tracheophyta</taxon>
        <taxon>Spermatophyta</taxon>
        <taxon>Magnoliopsida</taxon>
        <taxon>Liliopsida</taxon>
        <taxon>Poales</taxon>
        <taxon>Poaceae</taxon>
        <taxon>PACMAD clade</taxon>
        <taxon>Panicoideae</taxon>
        <taxon>Andropogonodae</taxon>
        <taxon>Andropogoneae</taxon>
        <taxon>Saccharinae</taxon>
        <taxon>Saccharum</taxon>
        <taxon>Saccharum officinarum species complex</taxon>
    </lineage>
</organism>
<dbReference type="InterPro" id="IPR012677">
    <property type="entry name" value="Nucleotide-bd_a/b_plait_sf"/>
</dbReference>
<evidence type="ECO:0000259" key="2">
    <source>
        <dbReference type="Pfam" id="PF00076"/>
    </source>
</evidence>
<name>A0A059Q2N6_9POAL</name>
<evidence type="ECO:0000313" key="3">
    <source>
        <dbReference type="EMBL" id="AGT16151.1"/>
    </source>
</evidence>
<feature type="region of interest" description="Disordered" evidence="1">
    <location>
        <begin position="1"/>
        <end position="20"/>
    </location>
</feature>
<feature type="domain" description="RRM" evidence="2">
    <location>
        <begin position="71"/>
        <end position="111"/>
    </location>
</feature>
<dbReference type="AlphaFoldDB" id="A0A059Q2N6"/>